<dbReference type="GO" id="GO:0006412">
    <property type="term" value="P:translation"/>
    <property type="evidence" value="ECO:0007669"/>
    <property type="project" value="UniProtKB-UniRule"/>
</dbReference>
<dbReference type="Gene3D" id="2.170.120.20">
    <property type="entry name" value="Ribosomal protein L25, beta domain"/>
    <property type="match status" value="1"/>
</dbReference>
<dbReference type="Pfam" id="PF01386">
    <property type="entry name" value="Ribosomal_L25p"/>
    <property type="match status" value="1"/>
</dbReference>
<dbReference type="AlphaFoldDB" id="A0A1G6DRG0"/>
<feature type="domain" description="Large ribosomal subunit protein bL25 beta" evidence="8">
    <location>
        <begin position="103"/>
        <end position="186"/>
    </location>
</feature>
<dbReference type="InterPro" id="IPR020930">
    <property type="entry name" value="Ribosomal_uL5_bac-type"/>
</dbReference>
<dbReference type="GO" id="GO:0022625">
    <property type="term" value="C:cytosolic large ribosomal subunit"/>
    <property type="evidence" value="ECO:0007669"/>
    <property type="project" value="TreeGrafter"/>
</dbReference>
<evidence type="ECO:0000256" key="5">
    <source>
        <dbReference type="HAMAP-Rule" id="MF_01334"/>
    </source>
</evidence>
<comment type="subunit">
    <text evidence="5">Part of the 50S ribosomal subunit; part of the 5S rRNA/L5/L18/L25 subcomplex. Contacts the 5S rRNA. Binds to the 5S rRNA independently of L5 and L18.</text>
</comment>
<evidence type="ECO:0000256" key="2">
    <source>
        <dbReference type="ARBA" id="ARBA00022884"/>
    </source>
</evidence>
<sequence length="220" mass="23297">MGANYQLTATVREKVGKGAARAVRRQGLIPAVIYGGKEPPISIALSSRDIYFKLHGGGFMTTVAEIDVNGETIRTLPRDFQLDPVTDQPIHVDFVRITAGSTITVEIPVHFANEEAAPGIRRGGVLNVVRHRVELECPADAIPNHIVADLTGLDINDSLHISSIELPAGVKVTIDRDFTIATIAAPAGIKEELRTAAEAAASGEEAGEGEEGGEKDGDDS</sequence>
<keyword evidence="10" id="KW-1185">Reference proteome</keyword>
<proteinExistence type="inferred from homology"/>
<dbReference type="Proteomes" id="UP000199071">
    <property type="component" value="Unassembled WGS sequence"/>
</dbReference>
<dbReference type="InterPro" id="IPR020057">
    <property type="entry name" value="Ribosomal_bL25_b-dom"/>
</dbReference>
<dbReference type="OrthoDB" id="9806411at2"/>
<evidence type="ECO:0000313" key="10">
    <source>
        <dbReference type="Proteomes" id="UP000199071"/>
    </source>
</evidence>
<evidence type="ECO:0000259" key="7">
    <source>
        <dbReference type="Pfam" id="PF01386"/>
    </source>
</evidence>
<feature type="region of interest" description="Disordered" evidence="6">
    <location>
        <begin position="195"/>
        <end position="220"/>
    </location>
</feature>
<dbReference type="STRING" id="665467.SAMN02982931_03677"/>
<dbReference type="SUPFAM" id="SSF50715">
    <property type="entry name" value="Ribosomal protein L25-like"/>
    <property type="match status" value="1"/>
</dbReference>
<dbReference type="RefSeq" id="WP_090878628.1">
    <property type="nucleotide sequence ID" value="NZ_FMXQ01000008.1"/>
</dbReference>
<dbReference type="EMBL" id="FMXQ01000008">
    <property type="protein sequence ID" value="SDB47773.1"/>
    <property type="molecule type" value="Genomic_DNA"/>
</dbReference>
<evidence type="ECO:0000259" key="8">
    <source>
        <dbReference type="Pfam" id="PF14693"/>
    </source>
</evidence>
<feature type="domain" description="Large ribosomal subunit protein bL25 L25" evidence="7">
    <location>
        <begin position="7"/>
        <end position="94"/>
    </location>
</feature>
<dbReference type="NCBIfam" id="TIGR00731">
    <property type="entry name" value="bL25_bact_ctc"/>
    <property type="match status" value="1"/>
</dbReference>
<evidence type="ECO:0000256" key="4">
    <source>
        <dbReference type="ARBA" id="ARBA00023274"/>
    </source>
</evidence>
<dbReference type="PANTHER" id="PTHR33284:SF1">
    <property type="entry name" value="RIBOSOMAL PROTEIN L25_GLN-TRNA SYNTHETASE, ANTI-CODON-BINDING DOMAIN-CONTAINING PROTEIN"/>
    <property type="match status" value="1"/>
</dbReference>
<dbReference type="GO" id="GO:0008097">
    <property type="term" value="F:5S rRNA binding"/>
    <property type="evidence" value="ECO:0007669"/>
    <property type="project" value="InterPro"/>
</dbReference>
<protein>
    <recommendedName>
        <fullName evidence="5">Large ribosomal subunit protein bL25</fullName>
    </recommendedName>
    <alternativeName>
        <fullName evidence="5">General stress protein CTC</fullName>
    </alternativeName>
</protein>
<dbReference type="InterPro" id="IPR037121">
    <property type="entry name" value="Ribosomal_bL25_C"/>
</dbReference>
<evidence type="ECO:0000256" key="3">
    <source>
        <dbReference type="ARBA" id="ARBA00022980"/>
    </source>
</evidence>
<dbReference type="CDD" id="cd00495">
    <property type="entry name" value="Ribosomal_L25_TL5_CTC"/>
    <property type="match status" value="1"/>
</dbReference>
<keyword evidence="3 5" id="KW-0689">Ribosomal protein</keyword>
<organism evidence="9 10">
    <name type="scientific">Bauldia litoralis</name>
    <dbReference type="NCBI Taxonomy" id="665467"/>
    <lineage>
        <taxon>Bacteria</taxon>
        <taxon>Pseudomonadati</taxon>
        <taxon>Pseudomonadota</taxon>
        <taxon>Alphaproteobacteria</taxon>
        <taxon>Hyphomicrobiales</taxon>
        <taxon>Kaistiaceae</taxon>
        <taxon>Bauldia</taxon>
    </lineage>
</organism>
<dbReference type="Pfam" id="PF14693">
    <property type="entry name" value="Ribosomal_TL5_C"/>
    <property type="match status" value="1"/>
</dbReference>
<keyword evidence="4 5" id="KW-0687">Ribonucleoprotein</keyword>
<dbReference type="NCBIfam" id="NF004128">
    <property type="entry name" value="PRK05618.1-2"/>
    <property type="match status" value="1"/>
</dbReference>
<evidence type="ECO:0000256" key="6">
    <source>
        <dbReference type="SAM" id="MobiDB-lite"/>
    </source>
</evidence>
<dbReference type="InterPro" id="IPR020056">
    <property type="entry name" value="Rbsml_bL25/Gln-tRNA_synth_N"/>
</dbReference>
<dbReference type="InterPro" id="IPR001021">
    <property type="entry name" value="Ribosomal_bL25_long"/>
</dbReference>
<dbReference type="InterPro" id="IPR029751">
    <property type="entry name" value="Ribosomal_L25_dom"/>
</dbReference>
<accession>A0A1G6DRG0</accession>
<evidence type="ECO:0000313" key="9">
    <source>
        <dbReference type="EMBL" id="SDB47773.1"/>
    </source>
</evidence>
<keyword evidence="2 5" id="KW-0694">RNA-binding</keyword>
<feature type="compositionally biased region" description="Acidic residues" evidence="6">
    <location>
        <begin position="205"/>
        <end position="220"/>
    </location>
</feature>
<comment type="function">
    <text evidence="5">This is one of the proteins that binds to the 5S RNA in the ribosome where it forms part of the central protuberance.</text>
</comment>
<dbReference type="GO" id="GO:0003735">
    <property type="term" value="F:structural constituent of ribosome"/>
    <property type="evidence" value="ECO:0007669"/>
    <property type="project" value="InterPro"/>
</dbReference>
<keyword evidence="1 5" id="KW-0699">rRNA-binding</keyword>
<dbReference type="NCBIfam" id="NF004612">
    <property type="entry name" value="PRK05943.1"/>
    <property type="match status" value="1"/>
</dbReference>
<dbReference type="PANTHER" id="PTHR33284">
    <property type="entry name" value="RIBOSOMAL PROTEIN L25/GLN-TRNA SYNTHETASE, ANTI-CODON-BINDING DOMAIN-CONTAINING PROTEIN"/>
    <property type="match status" value="1"/>
</dbReference>
<name>A0A1G6DRG0_9HYPH</name>
<evidence type="ECO:0000256" key="1">
    <source>
        <dbReference type="ARBA" id="ARBA00022730"/>
    </source>
</evidence>
<dbReference type="InterPro" id="IPR011035">
    <property type="entry name" value="Ribosomal_bL25/Gln-tRNA_synth"/>
</dbReference>
<dbReference type="Gene3D" id="2.40.240.10">
    <property type="entry name" value="Ribosomal Protein L25, Chain P"/>
    <property type="match status" value="1"/>
</dbReference>
<dbReference type="HAMAP" id="MF_01334">
    <property type="entry name" value="Ribosomal_bL25_CTC"/>
    <property type="match status" value="1"/>
</dbReference>
<reference evidence="9 10" key="1">
    <citation type="submission" date="2016-10" db="EMBL/GenBank/DDBJ databases">
        <authorList>
            <person name="de Groot N.N."/>
        </authorList>
    </citation>
    <scope>NUCLEOTIDE SEQUENCE [LARGE SCALE GENOMIC DNA]</scope>
    <source>
        <strain evidence="9 10">ATCC 35022</strain>
    </source>
</reference>
<gene>
    <name evidence="5" type="primary">rplY</name>
    <name evidence="5" type="synonym">ctc</name>
    <name evidence="9" type="ORF">SAMN02982931_03677</name>
</gene>
<comment type="similarity">
    <text evidence="5">Belongs to the bacterial ribosomal protein bL25 family. CTC subfamily.</text>
</comment>